<dbReference type="AlphaFoldDB" id="A0A6V7NJ04"/>
<feature type="binding site" evidence="7">
    <location>
        <position position="384"/>
    </location>
    <ligand>
        <name>Mn(2+)</name>
        <dbReference type="ChEBI" id="CHEBI:29035"/>
    </ligand>
</feature>
<comment type="similarity">
    <text evidence="2">Belongs to the germin family.</text>
</comment>
<evidence type="ECO:0000256" key="7">
    <source>
        <dbReference type="PIRSR" id="PIRSR601929-2"/>
    </source>
</evidence>
<gene>
    <name evidence="10" type="ORF">CB5_LOCUS1709</name>
</gene>
<keyword evidence="6 7" id="KW-0464">Manganese</keyword>
<evidence type="ECO:0000256" key="1">
    <source>
        <dbReference type="ARBA" id="ARBA00004271"/>
    </source>
</evidence>
<dbReference type="Gene3D" id="2.60.120.10">
    <property type="entry name" value="Jelly Rolls"/>
    <property type="match status" value="1"/>
</dbReference>
<feature type="region of interest" description="Disordered" evidence="8">
    <location>
        <begin position="328"/>
        <end position="357"/>
    </location>
</feature>
<feature type="compositionally biased region" description="Low complexity" evidence="8">
    <location>
        <begin position="7"/>
        <end position="19"/>
    </location>
</feature>
<feature type="compositionally biased region" description="Low complexity" evidence="8">
    <location>
        <begin position="232"/>
        <end position="248"/>
    </location>
</feature>
<evidence type="ECO:0000256" key="4">
    <source>
        <dbReference type="ARBA" id="ARBA00022525"/>
    </source>
</evidence>
<comment type="subcellular location">
    <subcellularLocation>
        <location evidence="1">Secreted</location>
        <location evidence="1">Extracellular space</location>
        <location evidence="1">Apoplast</location>
    </subcellularLocation>
</comment>
<organism evidence="10">
    <name type="scientific">Ananas comosus var. bracteatus</name>
    <name type="common">red pineapple</name>
    <dbReference type="NCBI Taxonomy" id="296719"/>
    <lineage>
        <taxon>Eukaryota</taxon>
        <taxon>Viridiplantae</taxon>
        <taxon>Streptophyta</taxon>
        <taxon>Embryophyta</taxon>
        <taxon>Tracheophyta</taxon>
        <taxon>Spermatophyta</taxon>
        <taxon>Magnoliopsida</taxon>
        <taxon>Liliopsida</taxon>
        <taxon>Poales</taxon>
        <taxon>Bromeliaceae</taxon>
        <taxon>Bromelioideae</taxon>
        <taxon>Ananas</taxon>
    </lineage>
</organism>
<keyword evidence="3" id="KW-0052">Apoplast</keyword>
<dbReference type="InterPro" id="IPR011051">
    <property type="entry name" value="RmlC_Cupin_sf"/>
</dbReference>
<evidence type="ECO:0000313" key="10">
    <source>
        <dbReference type="EMBL" id="CAD1818498.1"/>
    </source>
</evidence>
<evidence type="ECO:0000256" key="6">
    <source>
        <dbReference type="ARBA" id="ARBA00023211"/>
    </source>
</evidence>
<feature type="compositionally biased region" description="Gly residues" evidence="8">
    <location>
        <begin position="160"/>
        <end position="169"/>
    </location>
</feature>
<dbReference type="PANTHER" id="PTHR31238">
    <property type="entry name" value="GERMIN-LIKE PROTEIN SUBFAMILY 3 MEMBER 3"/>
    <property type="match status" value="1"/>
</dbReference>
<dbReference type="SUPFAM" id="SSF51182">
    <property type="entry name" value="RmlC-like cupins"/>
    <property type="match status" value="1"/>
</dbReference>
<evidence type="ECO:0000256" key="3">
    <source>
        <dbReference type="ARBA" id="ARBA00022523"/>
    </source>
</evidence>
<feature type="compositionally biased region" description="Basic and acidic residues" evidence="8">
    <location>
        <begin position="341"/>
        <end position="357"/>
    </location>
</feature>
<evidence type="ECO:0000259" key="9">
    <source>
        <dbReference type="Pfam" id="PF00190"/>
    </source>
</evidence>
<sequence length="446" mass="48126">MDRNRVPKTSTPTPSTWTPSPSPASPGTPSDSSRRCPRKFAPDAVAYNTAIHALGSLSTPACPPAAAAGEGLVAGRAAAARGRVSARGRGFLIPRFHGFSSSDKGILPPRAHGARPPRHEASDEVESRVRGVGSGARGPGAVAPAEDRVPDSDVGDEQGRGGGGGGEVEGVGEARRGEGEVEACMDAAPLAIGRRRHSVTTDESRTPTLAPDLRRLCSFGGRRPHCWPPSPIRFSSSSPSLLPSSSSDVPRRRRRPPPGLLRRRLALPRRREWLPVQAELHRRLRRLLLLRDIHGGRHQQQVRVEHHGGQRAELPGVEHARVVDEPGGYCPRWGEPSARPPPRDPARVRRRGEGARRVRDDRRGVLLQGARPGDELHHPRGLMHFELNIGEGKALEITAFNSQLPGTVVSSVTLFGSKPPIPDAVLSRTFQVDNQIIDLIKSKFGN</sequence>
<accession>A0A6V7NJ04</accession>
<dbReference type="Pfam" id="PF00190">
    <property type="entry name" value="Cupin_1"/>
    <property type="match status" value="1"/>
</dbReference>
<dbReference type="GO" id="GO:0048046">
    <property type="term" value="C:apoplast"/>
    <property type="evidence" value="ECO:0007669"/>
    <property type="project" value="UniProtKB-SubCell"/>
</dbReference>
<feature type="region of interest" description="Disordered" evidence="8">
    <location>
        <begin position="1"/>
        <end position="39"/>
    </location>
</feature>
<feature type="region of interest" description="Disordered" evidence="8">
    <location>
        <begin position="229"/>
        <end position="259"/>
    </location>
</feature>
<evidence type="ECO:0000256" key="8">
    <source>
        <dbReference type="SAM" id="MobiDB-lite"/>
    </source>
</evidence>
<evidence type="ECO:0000256" key="2">
    <source>
        <dbReference type="ARBA" id="ARBA00007456"/>
    </source>
</evidence>
<dbReference type="InterPro" id="IPR014710">
    <property type="entry name" value="RmlC-like_jellyroll"/>
</dbReference>
<keyword evidence="4" id="KW-0964">Secreted</keyword>
<feature type="compositionally biased region" description="Basic and acidic residues" evidence="8">
    <location>
        <begin position="117"/>
        <end position="129"/>
    </location>
</feature>
<name>A0A6V7NJ04_ANACO</name>
<dbReference type="PRINTS" id="PR00325">
    <property type="entry name" value="GERMIN"/>
</dbReference>
<proteinExistence type="inferred from homology"/>
<protein>
    <recommendedName>
        <fullName evidence="9">Cupin type-1 domain-containing protein</fullName>
    </recommendedName>
</protein>
<feature type="region of interest" description="Disordered" evidence="8">
    <location>
        <begin position="103"/>
        <end position="182"/>
    </location>
</feature>
<dbReference type="InterPro" id="IPR006045">
    <property type="entry name" value="Cupin_1"/>
</dbReference>
<feature type="domain" description="Cupin type-1" evidence="9">
    <location>
        <begin position="368"/>
        <end position="435"/>
    </location>
</feature>
<evidence type="ECO:0000256" key="5">
    <source>
        <dbReference type="ARBA" id="ARBA00022723"/>
    </source>
</evidence>
<keyword evidence="5 7" id="KW-0479">Metal-binding</keyword>
<dbReference type="EMBL" id="LR862139">
    <property type="protein sequence ID" value="CAD1818498.1"/>
    <property type="molecule type" value="Genomic_DNA"/>
</dbReference>
<dbReference type="InterPro" id="IPR001929">
    <property type="entry name" value="Germin"/>
</dbReference>
<dbReference type="GO" id="GO:0030145">
    <property type="term" value="F:manganese ion binding"/>
    <property type="evidence" value="ECO:0007669"/>
    <property type="project" value="InterPro"/>
</dbReference>
<reference evidence="10" key="1">
    <citation type="submission" date="2020-07" db="EMBL/GenBank/DDBJ databases">
        <authorList>
            <person name="Lin J."/>
        </authorList>
    </citation>
    <scope>NUCLEOTIDE SEQUENCE</scope>
</reference>